<evidence type="ECO:0000256" key="6">
    <source>
        <dbReference type="PROSITE-ProRule" id="PRU00169"/>
    </source>
</evidence>
<dbReference type="STRING" id="429701.A0A2G9GW71"/>
<evidence type="ECO:0000256" key="1">
    <source>
        <dbReference type="ARBA" id="ARBA00004123"/>
    </source>
</evidence>
<proteinExistence type="predicted"/>
<dbReference type="InterPro" id="IPR011006">
    <property type="entry name" value="CheY-like_superfamily"/>
</dbReference>
<evidence type="ECO:0000259" key="7">
    <source>
        <dbReference type="PROSITE" id="PS50110"/>
    </source>
</evidence>
<sequence>MVLGGLSSSSSSSFPEGLRVLLVDHDPESLKYLEKLHKKCKYEITTCNLMQEALKLLRERKDRFDIVISEFNMPDMNGFEFLQHVSLQMDIPVIIMSSDGETSRVMNVVEKGACDYLVKPIRLKELRNIWQHVLRKRVQHVRDIEHPAEIQTSRNESGQPDTILGKKRKDFENKNHDRECGDRSSVKKPRVIWSADLHQKFVKAVNLIGLDKAGPKKILELMEVPWLKRENVASHLQKYRLNLSRMQKEKELKAASGWIKRSDIFTKDVYFQHSVSQNVVTTENFVPGGLHIHDATICEGNPSAILSTPVALESNNTVFRDVIDPPISTTSGISFNQSFGPPDSKVHSQHIIQNQFTWSAKVPSIQFQQQLKPHYVIGEAADIENAAAFFWGLQGNLTFNPDSSSTWTTMNHSSEQNLHDNLLISDGFSSFVDIYAENPELLDFESSNDFQAKNLSIPVENLVIDPAHPK</sequence>
<evidence type="ECO:0000313" key="9">
    <source>
        <dbReference type="Proteomes" id="UP000231279"/>
    </source>
</evidence>
<dbReference type="GO" id="GO:0005634">
    <property type="term" value="C:nucleus"/>
    <property type="evidence" value="ECO:0007669"/>
    <property type="project" value="UniProtKB-SubCell"/>
</dbReference>
<keyword evidence="2" id="KW-0902">Two-component regulatory system</keyword>
<keyword evidence="4" id="KW-0804">Transcription</keyword>
<dbReference type="Pfam" id="PF00249">
    <property type="entry name" value="Myb_DNA-binding"/>
    <property type="match status" value="1"/>
</dbReference>
<accession>A0A2G9GW71</accession>
<dbReference type="Gene3D" id="3.40.50.2300">
    <property type="match status" value="1"/>
</dbReference>
<dbReference type="InterPro" id="IPR006447">
    <property type="entry name" value="Myb_dom_plants"/>
</dbReference>
<evidence type="ECO:0000256" key="5">
    <source>
        <dbReference type="ARBA" id="ARBA00023242"/>
    </source>
</evidence>
<dbReference type="Gene3D" id="1.10.10.60">
    <property type="entry name" value="Homeodomain-like"/>
    <property type="match status" value="1"/>
</dbReference>
<dbReference type="InterPro" id="IPR045279">
    <property type="entry name" value="ARR-like"/>
</dbReference>
<dbReference type="EMBL" id="NKXS01003511">
    <property type="protein sequence ID" value="PIN09536.1"/>
    <property type="molecule type" value="Genomic_DNA"/>
</dbReference>
<dbReference type="PANTHER" id="PTHR43874">
    <property type="entry name" value="TWO-COMPONENT RESPONSE REGULATOR"/>
    <property type="match status" value="1"/>
</dbReference>
<dbReference type="InterPro" id="IPR009057">
    <property type="entry name" value="Homeodomain-like_sf"/>
</dbReference>
<evidence type="ECO:0000256" key="3">
    <source>
        <dbReference type="ARBA" id="ARBA00023015"/>
    </source>
</evidence>
<dbReference type="SMART" id="SM00448">
    <property type="entry name" value="REC"/>
    <property type="match status" value="1"/>
</dbReference>
<dbReference type="FunFam" id="1.10.10.60:FF:000007">
    <property type="entry name" value="Two-component response regulator"/>
    <property type="match status" value="1"/>
</dbReference>
<comment type="subcellular location">
    <subcellularLocation>
        <location evidence="1">Nucleus</location>
    </subcellularLocation>
</comment>
<dbReference type="Pfam" id="PF00072">
    <property type="entry name" value="Response_reg"/>
    <property type="match status" value="1"/>
</dbReference>
<keyword evidence="3" id="KW-0805">Transcription regulation</keyword>
<dbReference type="AlphaFoldDB" id="A0A2G9GW71"/>
<evidence type="ECO:0000256" key="4">
    <source>
        <dbReference type="ARBA" id="ARBA00023163"/>
    </source>
</evidence>
<dbReference type="PANTHER" id="PTHR43874:SF87">
    <property type="entry name" value="HTH MYB-TYPE DOMAIN-CONTAINING PROTEIN"/>
    <property type="match status" value="1"/>
</dbReference>
<dbReference type="GO" id="GO:0003677">
    <property type="term" value="F:DNA binding"/>
    <property type="evidence" value="ECO:0007669"/>
    <property type="project" value="InterPro"/>
</dbReference>
<protein>
    <recommendedName>
        <fullName evidence="7">Response regulatory domain-containing protein</fullName>
    </recommendedName>
</protein>
<evidence type="ECO:0000256" key="2">
    <source>
        <dbReference type="ARBA" id="ARBA00023012"/>
    </source>
</evidence>
<dbReference type="CDD" id="cd17584">
    <property type="entry name" value="REC_typeB_ARR-like"/>
    <property type="match status" value="1"/>
</dbReference>
<organism evidence="8 9">
    <name type="scientific">Handroanthus impetiginosus</name>
    <dbReference type="NCBI Taxonomy" id="429701"/>
    <lineage>
        <taxon>Eukaryota</taxon>
        <taxon>Viridiplantae</taxon>
        <taxon>Streptophyta</taxon>
        <taxon>Embryophyta</taxon>
        <taxon>Tracheophyta</taxon>
        <taxon>Spermatophyta</taxon>
        <taxon>Magnoliopsida</taxon>
        <taxon>eudicotyledons</taxon>
        <taxon>Gunneridae</taxon>
        <taxon>Pentapetalae</taxon>
        <taxon>asterids</taxon>
        <taxon>lamiids</taxon>
        <taxon>Lamiales</taxon>
        <taxon>Bignoniaceae</taxon>
        <taxon>Crescentiina</taxon>
        <taxon>Tabebuia alliance</taxon>
        <taxon>Handroanthus</taxon>
    </lineage>
</organism>
<feature type="domain" description="Response regulatory" evidence="7">
    <location>
        <begin position="19"/>
        <end position="134"/>
    </location>
</feature>
<comment type="caution">
    <text evidence="8">The sequence shown here is derived from an EMBL/GenBank/DDBJ whole genome shotgun (WGS) entry which is preliminary data.</text>
</comment>
<dbReference type="InterPro" id="IPR001789">
    <property type="entry name" value="Sig_transdc_resp-reg_receiver"/>
</dbReference>
<reference evidence="9" key="1">
    <citation type="journal article" date="2018" name="Gigascience">
        <title>Genome assembly of the Pink Ipe (Handroanthus impetiginosus, Bignoniaceae), a highly valued, ecologically keystone Neotropical timber forest tree.</title>
        <authorList>
            <person name="Silva-Junior O.B."/>
            <person name="Grattapaglia D."/>
            <person name="Novaes E."/>
            <person name="Collevatti R.G."/>
        </authorList>
    </citation>
    <scope>NUCLEOTIDE SEQUENCE [LARGE SCALE GENOMIC DNA]</scope>
    <source>
        <strain evidence="9">cv. UFG-1</strain>
    </source>
</reference>
<dbReference type="OrthoDB" id="60033at2759"/>
<comment type="caution">
    <text evidence="6">Lacks conserved residue(s) required for the propagation of feature annotation.</text>
</comment>
<dbReference type="PROSITE" id="PS50110">
    <property type="entry name" value="RESPONSE_REGULATORY"/>
    <property type="match status" value="1"/>
</dbReference>
<dbReference type="Proteomes" id="UP000231279">
    <property type="component" value="Unassembled WGS sequence"/>
</dbReference>
<dbReference type="InterPro" id="IPR001005">
    <property type="entry name" value="SANT/Myb"/>
</dbReference>
<gene>
    <name evidence="8" type="ORF">CDL12_17884</name>
</gene>
<dbReference type="GO" id="GO:0009736">
    <property type="term" value="P:cytokinin-activated signaling pathway"/>
    <property type="evidence" value="ECO:0007669"/>
    <property type="project" value="InterPro"/>
</dbReference>
<dbReference type="GO" id="GO:0000160">
    <property type="term" value="P:phosphorelay signal transduction system"/>
    <property type="evidence" value="ECO:0007669"/>
    <property type="project" value="UniProtKB-KW"/>
</dbReference>
<name>A0A2G9GW71_9LAMI</name>
<dbReference type="SUPFAM" id="SSF52172">
    <property type="entry name" value="CheY-like"/>
    <property type="match status" value="1"/>
</dbReference>
<keyword evidence="5" id="KW-0539">Nucleus</keyword>
<evidence type="ECO:0000313" key="8">
    <source>
        <dbReference type="EMBL" id="PIN09536.1"/>
    </source>
</evidence>
<keyword evidence="9" id="KW-1185">Reference proteome</keyword>
<dbReference type="NCBIfam" id="TIGR01557">
    <property type="entry name" value="myb_SHAQKYF"/>
    <property type="match status" value="1"/>
</dbReference>
<dbReference type="SUPFAM" id="SSF46689">
    <property type="entry name" value="Homeodomain-like"/>
    <property type="match status" value="1"/>
</dbReference>